<reference evidence="2 3" key="1">
    <citation type="submission" date="2016-10" db="EMBL/GenBank/DDBJ databases">
        <authorList>
            <person name="de Groot N.N."/>
        </authorList>
    </citation>
    <scope>NUCLEOTIDE SEQUENCE [LARGE SCALE GENOMIC DNA]</scope>
    <source>
        <strain evidence="2 3">DSM 21741</strain>
    </source>
</reference>
<protein>
    <submittedName>
        <fullName evidence="2">Phosphatidate phosphatase APP1</fullName>
    </submittedName>
</protein>
<organism evidence="2 3">
    <name type="scientific">Friedmanniella luteola</name>
    <dbReference type="NCBI Taxonomy" id="546871"/>
    <lineage>
        <taxon>Bacteria</taxon>
        <taxon>Bacillati</taxon>
        <taxon>Actinomycetota</taxon>
        <taxon>Actinomycetes</taxon>
        <taxon>Propionibacteriales</taxon>
        <taxon>Nocardioidaceae</taxon>
        <taxon>Friedmanniella</taxon>
    </lineage>
</organism>
<dbReference type="Pfam" id="PF09949">
    <property type="entry name" value="APP1_cat"/>
    <property type="match status" value="1"/>
</dbReference>
<dbReference type="InterPro" id="IPR052935">
    <property type="entry name" value="Mg2+_PAP"/>
</dbReference>
<dbReference type="InterPro" id="IPR019236">
    <property type="entry name" value="APP1_cat"/>
</dbReference>
<dbReference type="PANTHER" id="PTHR28208">
    <property type="entry name" value="PHOSPHATIDATE PHOSPHATASE APP1"/>
    <property type="match status" value="1"/>
</dbReference>
<dbReference type="EMBL" id="LT629749">
    <property type="protein sequence ID" value="SDS30582.1"/>
    <property type="molecule type" value="Genomic_DNA"/>
</dbReference>
<name>A0A1H1R4E7_9ACTN</name>
<feature type="domain" description="Phosphatidate phosphatase APP1 catalytic" evidence="1">
    <location>
        <begin position="142"/>
        <end position="293"/>
    </location>
</feature>
<gene>
    <name evidence="2" type="ORF">SAMN04488543_1475</name>
</gene>
<dbReference type="GO" id="GO:0008195">
    <property type="term" value="F:phosphatidate phosphatase activity"/>
    <property type="evidence" value="ECO:0007669"/>
    <property type="project" value="InterPro"/>
</dbReference>
<dbReference type="RefSeq" id="WP_231930408.1">
    <property type="nucleotide sequence ID" value="NZ_LT629749.1"/>
</dbReference>
<evidence type="ECO:0000313" key="3">
    <source>
        <dbReference type="Proteomes" id="UP000199092"/>
    </source>
</evidence>
<sequence>MTDTTPQVNRALRVDHAVMRWRARRVRDHGYVATVIPYTGYGSTSWIRVLARVVLDRPEVRASGDAVGARGWRNFTKVPVEDAEVEVHVGDQTAVVTADNSGIVDAVVAVDSAPGWHEIRLSAEGSPPVSAHVNVIDPDVGFGLVSDIDDTVMVTALPRPLLAAWHTFVVNEHARATTPGMPVLYERLTAQHPGAPVIYLSTGAWNVAPTLTRFLSRNLYPRGALLLTDWGPTPDRWFRSGREHKRASLERLAEEFPDVQWLLVGDDGQHDEAIYGAFVARHAEKVAAVCIRQLSPGEAVLAGSSYRDHDVSGRAARVPWLYAPDGAGLAEKLDDTGLLVAPHSQPEVAP</sequence>
<keyword evidence="3" id="KW-1185">Reference proteome</keyword>
<proteinExistence type="predicted"/>
<evidence type="ECO:0000259" key="1">
    <source>
        <dbReference type="Pfam" id="PF09949"/>
    </source>
</evidence>
<dbReference type="PANTHER" id="PTHR28208:SF3">
    <property type="entry name" value="PHOSPHATIDATE PHOSPHATASE APP1"/>
    <property type="match status" value="1"/>
</dbReference>
<dbReference type="STRING" id="546871.SAMN04488543_1475"/>
<accession>A0A1H1R4E7</accession>
<dbReference type="AlphaFoldDB" id="A0A1H1R4E7"/>
<dbReference type="Proteomes" id="UP000199092">
    <property type="component" value="Chromosome I"/>
</dbReference>
<evidence type="ECO:0000313" key="2">
    <source>
        <dbReference type="EMBL" id="SDS30582.1"/>
    </source>
</evidence>